<evidence type="ECO:0000256" key="6">
    <source>
        <dbReference type="ARBA" id="ARBA00023128"/>
    </source>
</evidence>
<feature type="compositionally biased region" description="Low complexity" evidence="8">
    <location>
        <begin position="7"/>
        <end position="18"/>
    </location>
</feature>
<feature type="region of interest" description="Disordered" evidence="8">
    <location>
        <begin position="1"/>
        <end position="22"/>
    </location>
</feature>
<keyword evidence="3 9" id="KW-0812">Transmembrane</keyword>
<accession>A0A9R0YIM7</accession>
<dbReference type="GO" id="GO:0045039">
    <property type="term" value="P:protein insertion into mitochondrial inner membrane"/>
    <property type="evidence" value="ECO:0007669"/>
    <property type="project" value="InterPro"/>
</dbReference>
<evidence type="ECO:0000256" key="5">
    <source>
        <dbReference type="ARBA" id="ARBA00022989"/>
    </source>
</evidence>
<comment type="similarity">
    <text evidence="2">Belongs to the Tim17/Tim22/Tim23 family.</text>
</comment>
<gene>
    <name evidence="10" type="ORF">TRITD_6Bv1G047100</name>
</gene>
<dbReference type="PANTHER" id="PTHR14110:SF0">
    <property type="entry name" value="MITOCHONDRIAL IMPORT INNER MEMBRANE TRANSLOCASE SUBUNIT TIM22"/>
    <property type="match status" value="1"/>
</dbReference>
<evidence type="ECO:0000256" key="3">
    <source>
        <dbReference type="ARBA" id="ARBA00022692"/>
    </source>
</evidence>
<reference evidence="10 11" key="1">
    <citation type="submission" date="2017-09" db="EMBL/GenBank/DDBJ databases">
        <authorList>
            <consortium name="International Durum Wheat Genome Sequencing Consortium (IDWGSC)"/>
            <person name="Milanesi L."/>
        </authorList>
    </citation>
    <scope>NUCLEOTIDE SEQUENCE [LARGE SCALE GENOMIC DNA]</scope>
    <source>
        <strain evidence="11">cv. Svevo</strain>
    </source>
</reference>
<evidence type="ECO:0000256" key="9">
    <source>
        <dbReference type="SAM" id="Phobius"/>
    </source>
</evidence>
<dbReference type="GO" id="GO:0008320">
    <property type="term" value="F:protein transmembrane transporter activity"/>
    <property type="evidence" value="ECO:0007669"/>
    <property type="project" value="TreeGrafter"/>
</dbReference>
<proteinExistence type="inferred from homology"/>
<dbReference type="GO" id="GO:0030943">
    <property type="term" value="F:mitochondrion targeting sequence binding"/>
    <property type="evidence" value="ECO:0007669"/>
    <property type="project" value="TreeGrafter"/>
</dbReference>
<dbReference type="EMBL" id="LT934122">
    <property type="protein sequence ID" value="VAI55170.1"/>
    <property type="molecule type" value="Genomic_DNA"/>
</dbReference>
<evidence type="ECO:0000256" key="1">
    <source>
        <dbReference type="ARBA" id="ARBA00004448"/>
    </source>
</evidence>
<keyword evidence="7 9" id="KW-0472">Membrane</keyword>
<evidence type="ECO:0000313" key="11">
    <source>
        <dbReference type="Proteomes" id="UP000324705"/>
    </source>
</evidence>
<name>A0A9R0YIM7_TRITD</name>
<evidence type="ECO:0008006" key="12">
    <source>
        <dbReference type="Google" id="ProtNLM"/>
    </source>
</evidence>
<evidence type="ECO:0000256" key="7">
    <source>
        <dbReference type="ARBA" id="ARBA00023136"/>
    </source>
</evidence>
<dbReference type="Gramene" id="TRITD6Bv1G047100.3">
    <property type="protein sequence ID" value="TRITD6Bv1G047100.3"/>
    <property type="gene ID" value="TRITD6Bv1G047100"/>
</dbReference>
<evidence type="ECO:0000256" key="8">
    <source>
        <dbReference type="SAM" id="MobiDB-lite"/>
    </source>
</evidence>
<protein>
    <recommendedName>
        <fullName evidence="12">Mitochondrial import inner membrane translocase subunit TIM22</fullName>
    </recommendedName>
</protein>
<feature type="transmembrane region" description="Helical" evidence="9">
    <location>
        <begin position="68"/>
        <end position="88"/>
    </location>
</feature>
<sequence>MASPEPSAGGDAASQSAAVQPLQLPTPEEIKGQEMMNNCAVRSVLSGVMALERLLFGRAPLSHHRLSVIPFSIGGGLGVLMGLFFGALENPIMSEEMTARQQIVYQAKQMGRKSMSHAKTFAVMGLIFSAAECVVEKARAKHDITNSAVAGCVTGGALAAKGGPQATCIGCVGFGAFSVAIEKFMERHT</sequence>
<dbReference type="GO" id="GO:0042721">
    <property type="term" value="C:TIM22 mitochondrial import inner membrane insertion complex"/>
    <property type="evidence" value="ECO:0007669"/>
    <property type="project" value="InterPro"/>
</dbReference>
<keyword evidence="11" id="KW-1185">Reference proteome</keyword>
<dbReference type="Proteomes" id="UP000324705">
    <property type="component" value="Chromosome 6B"/>
</dbReference>
<evidence type="ECO:0000256" key="2">
    <source>
        <dbReference type="ARBA" id="ARBA00008444"/>
    </source>
</evidence>
<comment type="subcellular location">
    <subcellularLocation>
        <location evidence="1">Mitochondrion inner membrane</location>
        <topology evidence="1">Multi-pass membrane protein</topology>
    </subcellularLocation>
</comment>
<keyword evidence="5 9" id="KW-1133">Transmembrane helix</keyword>
<dbReference type="Pfam" id="PF02466">
    <property type="entry name" value="Tim17"/>
    <property type="match status" value="1"/>
</dbReference>
<dbReference type="PANTHER" id="PTHR14110">
    <property type="entry name" value="MITOCHONDRIAL IMPORT INNER MEMBRANE TRANSLOCASE SUBUNIT TIM22"/>
    <property type="match status" value="1"/>
</dbReference>
<organism evidence="10 11">
    <name type="scientific">Triticum turgidum subsp. durum</name>
    <name type="common">Durum wheat</name>
    <name type="synonym">Triticum durum</name>
    <dbReference type="NCBI Taxonomy" id="4567"/>
    <lineage>
        <taxon>Eukaryota</taxon>
        <taxon>Viridiplantae</taxon>
        <taxon>Streptophyta</taxon>
        <taxon>Embryophyta</taxon>
        <taxon>Tracheophyta</taxon>
        <taxon>Spermatophyta</taxon>
        <taxon>Magnoliopsida</taxon>
        <taxon>Liliopsida</taxon>
        <taxon>Poales</taxon>
        <taxon>Poaceae</taxon>
        <taxon>BOP clade</taxon>
        <taxon>Pooideae</taxon>
        <taxon>Triticodae</taxon>
        <taxon>Triticeae</taxon>
        <taxon>Triticinae</taxon>
        <taxon>Triticum</taxon>
    </lineage>
</organism>
<evidence type="ECO:0000313" key="10">
    <source>
        <dbReference type="EMBL" id="VAI55170.1"/>
    </source>
</evidence>
<keyword evidence="4" id="KW-0999">Mitochondrion inner membrane</keyword>
<dbReference type="AlphaFoldDB" id="A0A9R0YIM7"/>
<dbReference type="InterPro" id="IPR039175">
    <property type="entry name" value="TIM22"/>
</dbReference>
<keyword evidence="6" id="KW-0496">Mitochondrion</keyword>
<evidence type="ECO:0000256" key="4">
    <source>
        <dbReference type="ARBA" id="ARBA00022792"/>
    </source>
</evidence>